<keyword evidence="5" id="KW-1003">Cell membrane</keyword>
<dbReference type="RefSeq" id="WP_006502520.1">
    <property type="nucleotide sequence ID" value="NZ_BAGZ01000008.1"/>
</dbReference>
<comment type="subcellular location">
    <subcellularLocation>
        <location evidence="1">Bacterial flagellum basal body</location>
    </subcellularLocation>
    <subcellularLocation>
        <location evidence="2">Cell membrane</location>
        <topology evidence="2">Peripheral membrane protein</topology>
    </subcellularLocation>
</comment>
<accession>K6V6A9</accession>
<dbReference type="GO" id="GO:0071978">
    <property type="term" value="P:bacterial-type flagellum-dependent swarming motility"/>
    <property type="evidence" value="ECO:0007669"/>
    <property type="project" value="TreeGrafter"/>
</dbReference>
<dbReference type="Gene3D" id="3.40.1550.10">
    <property type="entry name" value="CheC-like"/>
    <property type="match status" value="1"/>
</dbReference>
<evidence type="ECO:0000256" key="7">
    <source>
        <dbReference type="ARBA" id="ARBA00022779"/>
    </source>
</evidence>
<dbReference type="NCBIfam" id="TIGR01397">
    <property type="entry name" value="fliM_switch"/>
    <property type="match status" value="1"/>
</dbReference>
<evidence type="ECO:0000256" key="5">
    <source>
        <dbReference type="ARBA" id="ARBA00022475"/>
    </source>
</evidence>
<comment type="caution">
    <text evidence="12">The sequence shown here is derived from an EMBL/GenBank/DDBJ whole genome shotgun (WGS) entry which is preliminary data.</text>
</comment>
<evidence type="ECO:0000256" key="9">
    <source>
        <dbReference type="ARBA" id="ARBA00023143"/>
    </source>
</evidence>
<evidence type="ECO:0000256" key="2">
    <source>
        <dbReference type="ARBA" id="ARBA00004202"/>
    </source>
</evidence>
<organism evidence="12 13">
    <name type="scientific">Austwickia chelonae NBRC 105200</name>
    <dbReference type="NCBI Taxonomy" id="1184607"/>
    <lineage>
        <taxon>Bacteria</taxon>
        <taxon>Bacillati</taxon>
        <taxon>Actinomycetota</taxon>
        <taxon>Actinomycetes</taxon>
        <taxon>Micrococcales</taxon>
        <taxon>Dermatophilaceae</taxon>
        <taxon>Austwickia</taxon>
    </lineage>
</organism>
<dbReference type="InterPro" id="IPR001689">
    <property type="entry name" value="Flag_FliM"/>
</dbReference>
<dbReference type="STRING" id="100225.SAMN05421595_0270"/>
<dbReference type="SUPFAM" id="SSF101801">
    <property type="entry name" value="Surface presentation of antigens (SPOA)"/>
    <property type="match status" value="1"/>
</dbReference>
<dbReference type="InterPro" id="IPR028976">
    <property type="entry name" value="CheC-like_sf"/>
</dbReference>
<dbReference type="PIRSF" id="PIRSF002888">
    <property type="entry name" value="FliM"/>
    <property type="match status" value="1"/>
</dbReference>
<evidence type="ECO:0000256" key="4">
    <source>
        <dbReference type="ARBA" id="ARBA00021898"/>
    </source>
</evidence>
<dbReference type="GO" id="GO:0005886">
    <property type="term" value="C:plasma membrane"/>
    <property type="evidence" value="ECO:0007669"/>
    <property type="project" value="UniProtKB-SubCell"/>
</dbReference>
<name>K6V6A9_9MICO</name>
<dbReference type="PANTHER" id="PTHR30034:SF6">
    <property type="entry name" value="YOP PROTEINS TRANSLOCATION PROTEIN Q"/>
    <property type="match status" value="1"/>
</dbReference>
<feature type="domain" description="Flagellar motor switch protein FliN-like C-terminal" evidence="11">
    <location>
        <begin position="220"/>
        <end position="287"/>
    </location>
</feature>
<sequence length="289" mass="31019">MNGGTPVLYDFRSPSRFSREQVRALQMVNETFARQMATVLSTTLRIVGHSALNTVEQVTYDNYSSNLPNPSLLAVVEFTPMGGDGVFQMPMNVVMSIIDRLLGGPGTDEQPSRALSDIEAGLIRNLVQRIVRELTYAFDTLAPVKATVQSLESDVQLLQLAPPQDPMVVSDFEIRIGDLVSSATLCMPVSTVAPVLDVLKAKPQELTGPQAAAAKALNERMHEVPVVVTVAFEPIQLTSSEVLDLQVGDVLPLRHPTNQPLTLSADGVPVGTAVPGSHGSRLACQIIAV</sequence>
<evidence type="ECO:0000313" key="12">
    <source>
        <dbReference type="EMBL" id="GAB77768.1"/>
    </source>
</evidence>
<dbReference type="InterPro" id="IPR001543">
    <property type="entry name" value="FliN-like_C"/>
</dbReference>
<keyword evidence="7" id="KW-0283">Flagellar rotation</keyword>
<evidence type="ECO:0000313" key="13">
    <source>
        <dbReference type="Proteomes" id="UP000008495"/>
    </source>
</evidence>
<keyword evidence="12" id="KW-0969">Cilium</keyword>
<keyword evidence="9" id="KW-0975">Bacterial flagellum</keyword>
<dbReference type="PRINTS" id="PR00955">
    <property type="entry name" value="FLGMOTORFLIM"/>
</dbReference>
<protein>
    <recommendedName>
        <fullName evidence="4 10">Flagellar motor switch protein FliM</fullName>
    </recommendedName>
</protein>
<dbReference type="SUPFAM" id="SSF103039">
    <property type="entry name" value="CheC-like"/>
    <property type="match status" value="1"/>
</dbReference>
<dbReference type="InterPro" id="IPR036429">
    <property type="entry name" value="SpoA-like_sf"/>
</dbReference>
<evidence type="ECO:0000259" key="11">
    <source>
        <dbReference type="Pfam" id="PF01052"/>
    </source>
</evidence>
<dbReference type="PANTHER" id="PTHR30034">
    <property type="entry name" value="FLAGELLAR MOTOR SWITCH PROTEIN FLIM"/>
    <property type="match status" value="1"/>
</dbReference>
<evidence type="ECO:0000256" key="10">
    <source>
        <dbReference type="NCBIfam" id="TIGR01397"/>
    </source>
</evidence>
<dbReference type="Gene3D" id="2.30.330.10">
    <property type="entry name" value="SpoA-like"/>
    <property type="match status" value="1"/>
</dbReference>
<keyword evidence="12" id="KW-0966">Cell projection</keyword>
<keyword evidence="6" id="KW-0145">Chemotaxis</keyword>
<evidence type="ECO:0000256" key="3">
    <source>
        <dbReference type="ARBA" id="ARBA00011049"/>
    </source>
</evidence>
<comment type="similarity">
    <text evidence="3">Belongs to the FliM family.</text>
</comment>
<evidence type="ECO:0000256" key="1">
    <source>
        <dbReference type="ARBA" id="ARBA00004117"/>
    </source>
</evidence>
<dbReference type="GO" id="GO:0003774">
    <property type="term" value="F:cytoskeletal motor activity"/>
    <property type="evidence" value="ECO:0007669"/>
    <property type="project" value="InterPro"/>
</dbReference>
<keyword evidence="13" id="KW-1185">Reference proteome</keyword>
<dbReference type="Proteomes" id="UP000008495">
    <property type="component" value="Unassembled WGS sequence"/>
</dbReference>
<dbReference type="EMBL" id="BAGZ01000008">
    <property type="protein sequence ID" value="GAB77768.1"/>
    <property type="molecule type" value="Genomic_DNA"/>
</dbReference>
<proteinExistence type="inferred from homology"/>
<dbReference type="Pfam" id="PF01052">
    <property type="entry name" value="FliMN_C"/>
    <property type="match status" value="1"/>
</dbReference>
<keyword evidence="8" id="KW-0472">Membrane</keyword>
<gene>
    <name evidence="12" type="primary">fliM</name>
    <name evidence="12" type="ORF">AUCHE_08_00060</name>
</gene>
<reference evidence="12 13" key="1">
    <citation type="submission" date="2012-08" db="EMBL/GenBank/DDBJ databases">
        <title>Whole genome shotgun sequence of Austwickia chelonae NBRC 105200.</title>
        <authorList>
            <person name="Yoshida I."/>
            <person name="Hosoyama A."/>
            <person name="Tsuchikane K."/>
            <person name="Katsumata H."/>
            <person name="Ando Y."/>
            <person name="Ohji S."/>
            <person name="Hamada M."/>
            <person name="Tamura T."/>
            <person name="Yamazoe A."/>
            <person name="Yamazaki S."/>
            <person name="Fujita N."/>
        </authorList>
    </citation>
    <scope>NUCLEOTIDE SEQUENCE [LARGE SCALE GENOMIC DNA]</scope>
    <source>
        <strain evidence="12 13">NBRC 105200</strain>
    </source>
</reference>
<dbReference type="eggNOG" id="COG1868">
    <property type="taxonomic scope" value="Bacteria"/>
</dbReference>
<evidence type="ECO:0000256" key="6">
    <source>
        <dbReference type="ARBA" id="ARBA00022500"/>
    </source>
</evidence>
<dbReference type="GO" id="GO:0050918">
    <property type="term" value="P:positive chemotaxis"/>
    <property type="evidence" value="ECO:0007669"/>
    <property type="project" value="TreeGrafter"/>
</dbReference>
<evidence type="ECO:0000256" key="8">
    <source>
        <dbReference type="ARBA" id="ARBA00023136"/>
    </source>
</evidence>
<keyword evidence="12" id="KW-0282">Flagellum</keyword>
<dbReference type="CDD" id="cd17908">
    <property type="entry name" value="FliM"/>
    <property type="match status" value="1"/>
</dbReference>
<dbReference type="GO" id="GO:0009425">
    <property type="term" value="C:bacterial-type flagellum basal body"/>
    <property type="evidence" value="ECO:0007669"/>
    <property type="project" value="UniProtKB-SubCell"/>
</dbReference>
<dbReference type="Pfam" id="PF02154">
    <property type="entry name" value="FliM"/>
    <property type="match status" value="1"/>
</dbReference>
<dbReference type="AlphaFoldDB" id="K6V6A9"/>
<dbReference type="OrthoDB" id="5241113at2"/>